<keyword evidence="3" id="KW-0804">Transcription</keyword>
<keyword evidence="2" id="KW-0238">DNA-binding</keyword>
<protein>
    <submittedName>
        <fullName evidence="6">Transcriptional activator FtrA</fullName>
    </submittedName>
</protein>
<organism evidence="6 8">
    <name type="scientific">Legionella quateirensis</name>
    <dbReference type="NCBI Taxonomy" id="45072"/>
    <lineage>
        <taxon>Bacteria</taxon>
        <taxon>Pseudomonadati</taxon>
        <taxon>Pseudomonadota</taxon>
        <taxon>Gammaproteobacteria</taxon>
        <taxon>Legionellales</taxon>
        <taxon>Legionellaceae</taxon>
        <taxon>Legionella</taxon>
    </lineage>
</organism>
<dbReference type="STRING" id="45072.Lqua_2335"/>
<keyword evidence="7" id="KW-1185">Reference proteome</keyword>
<reference evidence="6 8" key="2">
    <citation type="submission" date="2018-06" db="EMBL/GenBank/DDBJ databases">
        <authorList>
            <consortium name="Pathogen Informatics"/>
            <person name="Doyle S."/>
        </authorList>
    </citation>
    <scope>NUCLEOTIDE SEQUENCE [LARGE SCALE GENOMIC DNA]</scope>
    <source>
        <strain evidence="6 8">NCTC12376</strain>
    </source>
</reference>
<evidence type="ECO:0000313" key="7">
    <source>
        <dbReference type="Proteomes" id="UP000054639"/>
    </source>
</evidence>
<gene>
    <name evidence="5" type="ORF">Lqua_2335</name>
    <name evidence="6" type="ORF">NCTC12376_02825</name>
</gene>
<name>A0A378KXV3_9GAMM</name>
<evidence type="ECO:0000256" key="2">
    <source>
        <dbReference type="ARBA" id="ARBA00023125"/>
    </source>
</evidence>
<accession>A0A378KXV3</accession>
<dbReference type="PANTHER" id="PTHR46796:SF13">
    <property type="entry name" value="HTH-TYPE TRANSCRIPTIONAL ACTIVATOR RHAS"/>
    <property type="match status" value="1"/>
</dbReference>
<dbReference type="PROSITE" id="PS01124">
    <property type="entry name" value="HTH_ARAC_FAMILY_2"/>
    <property type="match status" value="1"/>
</dbReference>
<keyword evidence="1" id="KW-0805">Transcription regulation</keyword>
<evidence type="ECO:0000256" key="1">
    <source>
        <dbReference type="ARBA" id="ARBA00023015"/>
    </source>
</evidence>
<dbReference type="SMART" id="SM00342">
    <property type="entry name" value="HTH_ARAC"/>
    <property type="match status" value="1"/>
</dbReference>
<dbReference type="Proteomes" id="UP000254230">
    <property type="component" value="Unassembled WGS sequence"/>
</dbReference>
<dbReference type="InterPro" id="IPR050204">
    <property type="entry name" value="AraC_XylS_family_regulators"/>
</dbReference>
<dbReference type="EMBL" id="UGOW01000001">
    <property type="protein sequence ID" value="STY18999.1"/>
    <property type="molecule type" value="Genomic_DNA"/>
</dbReference>
<feature type="domain" description="HTH araC/xylS-type" evidence="4">
    <location>
        <begin position="162"/>
        <end position="260"/>
    </location>
</feature>
<dbReference type="GO" id="GO:0003700">
    <property type="term" value="F:DNA-binding transcription factor activity"/>
    <property type="evidence" value="ECO:0007669"/>
    <property type="project" value="InterPro"/>
</dbReference>
<dbReference type="Gene3D" id="1.10.10.60">
    <property type="entry name" value="Homeodomain-like"/>
    <property type="match status" value="1"/>
</dbReference>
<evidence type="ECO:0000313" key="8">
    <source>
        <dbReference type="Proteomes" id="UP000254230"/>
    </source>
</evidence>
<dbReference type="InterPro" id="IPR046532">
    <property type="entry name" value="DUF6597"/>
</dbReference>
<dbReference type="OrthoDB" id="9809338at2"/>
<evidence type="ECO:0000313" key="6">
    <source>
        <dbReference type="EMBL" id="STY18999.1"/>
    </source>
</evidence>
<dbReference type="RefSeq" id="WP_058474486.1">
    <property type="nucleotide sequence ID" value="NZ_CAAAIL010000016.1"/>
</dbReference>
<dbReference type="InterPro" id="IPR018060">
    <property type="entry name" value="HTH_AraC"/>
</dbReference>
<dbReference type="AlphaFoldDB" id="A0A378KXV3"/>
<reference evidence="5 7" key="1">
    <citation type="submission" date="2015-11" db="EMBL/GenBank/DDBJ databases">
        <title>Genomic analysis of 38 Legionella species identifies large and diverse effector repertoires.</title>
        <authorList>
            <person name="Burstein D."/>
            <person name="Amaro F."/>
            <person name="Zusman T."/>
            <person name="Lifshitz Z."/>
            <person name="Cohen O."/>
            <person name="Gilbert J.A."/>
            <person name="Pupko T."/>
            <person name="Shuman H.A."/>
            <person name="Segal G."/>
        </authorList>
    </citation>
    <scope>NUCLEOTIDE SEQUENCE [LARGE SCALE GENOMIC DNA]</scope>
    <source>
        <strain evidence="5 7">ATCC 49507</strain>
    </source>
</reference>
<evidence type="ECO:0000313" key="5">
    <source>
        <dbReference type="EMBL" id="KTD46232.1"/>
    </source>
</evidence>
<dbReference type="Pfam" id="PF20240">
    <property type="entry name" value="DUF6597"/>
    <property type="match status" value="1"/>
</dbReference>
<evidence type="ECO:0000259" key="4">
    <source>
        <dbReference type="PROSITE" id="PS01124"/>
    </source>
</evidence>
<dbReference type="PANTHER" id="PTHR46796">
    <property type="entry name" value="HTH-TYPE TRANSCRIPTIONAL ACTIVATOR RHAS-RELATED"/>
    <property type="match status" value="1"/>
</dbReference>
<evidence type="ECO:0000256" key="3">
    <source>
        <dbReference type="ARBA" id="ARBA00023163"/>
    </source>
</evidence>
<dbReference type="EMBL" id="LNYR01000034">
    <property type="protein sequence ID" value="KTD46232.1"/>
    <property type="molecule type" value="Genomic_DNA"/>
</dbReference>
<dbReference type="GO" id="GO:0043565">
    <property type="term" value="F:sequence-specific DNA binding"/>
    <property type="evidence" value="ECO:0007669"/>
    <property type="project" value="InterPro"/>
</dbReference>
<sequence length="260" mass="29697">MQVLPISDILNPVLSSLIKSIGIDSQEEQTNNQPYRVMPDCYVVMGFQYTGSLLLLQEHQHIELGRCGISGLQTKYKDFKYSTSDTKTLLITFYPWAVPVLFNESASALTNQALNLSDIFGKTLQDILEEQLLSVQTVEDIVPTLEAFFSGLNTNKGKRVDEHFMQQIKQIMNLGVPSSVNHIASDFGYTNRTLERRFKDYVGISPQKFLLLKRFQNTLMHIRNGMDWEAIMEINNYYDQAHLIHEYKAFSGLTPSQSNN</sequence>
<dbReference type="Pfam" id="PF12833">
    <property type="entry name" value="HTH_18"/>
    <property type="match status" value="1"/>
</dbReference>
<dbReference type="Proteomes" id="UP000054639">
    <property type="component" value="Unassembled WGS sequence"/>
</dbReference>
<proteinExistence type="predicted"/>